<organism evidence="14 15">
    <name type="scientific">Dioszegia hungarica</name>
    <dbReference type="NCBI Taxonomy" id="4972"/>
    <lineage>
        <taxon>Eukaryota</taxon>
        <taxon>Fungi</taxon>
        <taxon>Dikarya</taxon>
        <taxon>Basidiomycota</taxon>
        <taxon>Agaricomycotina</taxon>
        <taxon>Tremellomycetes</taxon>
        <taxon>Tremellales</taxon>
        <taxon>Bulleribasidiaceae</taxon>
        <taxon>Dioszegia</taxon>
    </lineage>
</organism>
<dbReference type="Pfam" id="PF22099">
    <property type="entry name" value="MRS2-like"/>
    <property type="match status" value="1"/>
</dbReference>
<dbReference type="GO" id="GO:0015095">
    <property type="term" value="F:magnesium ion transmembrane transporter activity"/>
    <property type="evidence" value="ECO:0007669"/>
    <property type="project" value="TreeGrafter"/>
</dbReference>
<dbReference type="GO" id="GO:0045016">
    <property type="term" value="P:mitochondrial magnesium ion transmembrane transport"/>
    <property type="evidence" value="ECO:0007669"/>
    <property type="project" value="TreeGrafter"/>
</dbReference>
<evidence type="ECO:0000256" key="11">
    <source>
        <dbReference type="ARBA" id="ARBA00023136"/>
    </source>
</evidence>
<name>A0AA38LXV0_9TREE</name>
<dbReference type="Gene3D" id="1.20.58.340">
    <property type="entry name" value="Magnesium transport protein CorA, transmembrane region"/>
    <property type="match status" value="1"/>
</dbReference>
<sequence>MSRPRSIRCLPRKVSSHAPTCPAYLPPTFLLPSVPPSTRRSLFTRRSTSFWAQSYPDNQASTSQIPYAPPSPTPRGASASPPPEEGRKKEKKQRYLDSLMDKAGELNLRCSVLDAEGNWTAQEGRYKKAELCKEYDLDPRDLRKLDSLSPNLVPLILTRRTCILISILHVRALIKPDRVVVFDTAGTIESELQKRFKWHLERNIKAGLKLGNGEEEGEHGEEIGMAYEHRALESILVATANALEEEMAFTRSLVQQLLEDLDGDINRDNLKRLLYYSRKMVGFQSRARYVKRAVDEILDNDEDLSEMYLTSTALGRPRASHDHVKLELLLESFTQQVEEIVSEIDTTVANMQSTQEIAELMLDSGRNALMTLDIKISIATLGIGTGALLAGVFGMNLTSSLESTPYAFYIATGSAGTIALLIWIYGYRVLRRVRRVALSDKSSSRRHIVWEDAISRLPQTDPLTGDRRAERRLLRGRGQGREVGCSRRDWAQGSRGAR</sequence>
<evidence type="ECO:0000313" key="14">
    <source>
        <dbReference type="EMBL" id="KAI9637861.1"/>
    </source>
</evidence>
<keyword evidence="11 12" id="KW-0472">Membrane</keyword>
<keyword evidence="7" id="KW-0809">Transit peptide</keyword>
<evidence type="ECO:0000256" key="5">
    <source>
        <dbReference type="ARBA" id="ARBA00022792"/>
    </source>
</evidence>
<dbReference type="AlphaFoldDB" id="A0AA38LXV0"/>
<dbReference type="RefSeq" id="XP_052947638.1">
    <property type="nucleotide sequence ID" value="XM_053089307.1"/>
</dbReference>
<dbReference type="FunFam" id="1.20.58.340:FF:000031">
    <property type="entry name" value="Chromosome 12, whole genome shotgun sequence"/>
    <property type="match status" value="1"/>
</dbReference>
<keyword evidence="10" id="KW-0496">Mitochondrion</keyword>
<evidence type="ECO:0000256" key="12">
    <source>
        <dbReference type="RuleBase" id="RU366042"/>
    </source>
</evidence>
<evidence type="ECO:0000313" key="15">
    <source>
        <dbReference type="Proteomes" id="UP001164286"/>
    </source>
</evidence>
<dbReference type="Proteomes" id="UP001164286">
    <property type="component" value="Unassembled WGS sequence"/>
</dbReference>
<comment type="subcellular location">
    <subcellularLocation>
        <location evidence="1 12">Mitochondrion inner membrane</location>
        <topology evidence="1 12">Multi-pass membrane protein</topology>
    </subcellularLocation>
</comment>
<keyword evidence="4 12" id="KW-0812">Transmembrane</keyword>
<evidence type="ECO:0000256" key="9">
    <source>
        <dbReference type="ARBA" id="ARBA00023065"/>
    </source>
</evidence>
<feature type="transmembrane region" description="Helical" evidence="12">
    <location>
        <begin position="376"/>
        <end position="394"/>
    </location>
</feature>
<dbReference type="GeneID" id="77728512"/>
<dbReference type="InterPro" id="IPR039204">
    <property type="entry name" value="MRS2-like"/>
</dbReference>
<dbReference type="CDD" id="cd12823">
    <property type="entry name" value="Mrs2_Mfm1p-like"/>
    <property type="match status" value="1"/>
</dbReference>
<keyword evidence="6 12" id="KW-0460">Magnesium</keyword>
<reference evidence="14" key="1">
    <citation type="journal article" date="2022" name="G3 (Bethesda)">
        <title>High quality genome of the basidiomycete yeast Dioszegia hungarica PDD-24b-2 isolated from cloud water.</title>
        <authorList>
            <person name="Jarrige D."/>
            <person name="Haridas S."/>
            <person name="Bleykasten-Grosshans C."/>
            <person name="Joly M."/>
            <person name="Nadalig T."/>
            <person name="Sancelme M."/>
            <person name="Vuilleumier S."/>
            <person name="Grigoriev I.V."/>
            <person name="Amato P."/>
            <person name="Bringel F."/>
        </authorList>
    </citation>
    <scope>NUCLEOTIDE SEQUENCE</scope>
    <source>
        <strain evidence="14">PDD-24b-2</strain>
    </source>
</reference>
<evidence type="ECO:0000256" key="4">
    <source>
        <dbReference type="ARBA" id="ARBA00022692"/>
    </source>
</evidence>
<feature type="compositionally biased region" description="Basic and acidic residues" evidence="13">
    <location>
        <begin position="84"/>
        <end position="93"/>
    </location>
</feature>
<comment type="caution">
    <text evidence="14">The sequence shown here is derived from an EMBL/GenBank/DDBJ whole genome shotgun (WGS) entry which is preliminary data.</text>
</comment>
<feature type="transmembrane region" description="Helical" evidence="12">
    <location>
        <begin position="406"/>
        <end position="425"/>
    </location>
</feature>
<evidence type="ECO:0000256" key="8">
    <source>
        <dbReference type="ARBA" id="ARBA00022989"/>
    </source>
</evidence>
<comment type="similarity">
    <text evidence="2 12">Belongs to the CorA metal ion transporter (MIT) (TC 1.A.35) family.</text>
</comment>
<gene>
    <name evidence="14" type="ORF">MKK02DRAFT_35935</name>
</gene>
<dbReference type="EMBL" id="JAKWFO010000003">
    <property type="protein sequence ID" value="KAI9637861.1"/>
    <property type="molecule type" value="Genomic_DNA"/>
</dbReference>
<dbReference type="PANTHER" id="PTHR13890:SF0">
    <property type="entry name" value="MAGNESIUM TRANSPORTER MRS2 HOMOLOG, MITOCHONDRIAL"/>
    <property type="match status" value="1"/>
</dbReference>
<keyword evidence="15" id="KW-1185">Reference proteome</keyword>
<evidence type="ECO:0000256" key="1">
    <source>
        <dbReference type="ARBA" id="ARBA00004448"/>
    </source>
</evidence>
<dbReference type="PANTHER" id="PTHR13890">
    <property type="entry name" value="RNA SPLICING PROTEIN MRS2, MITOCHONDRIAL"/>
    <property type="match status" value="1"/>
</dbReference>
<feature type="compositionally biased region" description="Polar residues" evidence="13">
    <location>
        <begin position="54"/>
        <end position="65"/>
    </location>
</feature>
<evidence type="ECO:0000256" key="13">
    <source>
        <dbReference type="SAM" id="MobiDB-lite"/>
    </source>
</evidence>
<evidence type="ECO:0000256" key="7">
    <source>
        <dbReference type="ARBA" id="ARBA00022946"/>
    </source>
</evidence>
<feature type="region of interest" description="Disordered" evidence="13">
    <location>
        <begin position="54"/>
        <end position="93"/>
    </location>
</feature>
<proteinExistence type="inferred from homology"/>
<keyword evidence="5 12" id="KW-0999">Mitochondrion inner membrane</keyword>
<evidence type="ECO:0000256" key="3">
    <source>
        <dbReference type="ARBA" id="ARBA00022448"/>
    </source>
</evidence>
<keyword evidence="8 12" id="KW-1133">Transmembrane helix</keyword>
<evidence type="ECO:0000256" key="6">
    <source>
        <dbReference type="ARBA" id="ARBA00022842"/>
    </source>
</evidence>
<feature type="region of interest" description="Disordered" evidence="13">
    <location>
        <begin position="478"/>
        <end position="498"/>
    </location>
</feature>
<evidence type="ECO:0000256" key="10">
    <source>
        <dbReference type="ARBA" id="ARBA00023128"/>
    </source>
</evidence>
<dbReference type="FunFam" id="2.40.128.330:FF:000002">
    <property type="entry name" value="Inner membrane magnesium transporter mrs2"/>
    <property type="match status" value="1"/>
</dbReference>
<accession>A0AA38LXV0</accession>
<dbReference type="Gene3D" id="2.40.128.330">
    <property type="match status" value="1"/>
</dbReference>
<keyword evidence="9 12" id="KW-0406">Ion transport</keyword>
<dbReference type="GO" id="GO:0005743">
    <property type="term" value="C:mitochondrial inner membrane"/>
    <property type="evidence" value="ECO:0007669"/>
    <property type="project" value="UniProtKB-SubCell"/>
</dbReference>
<keyword evidence="3 12" id="KW-0813">Transport</keyword>
<protein>
    <recommendedName>
        <fullName evidence="12">Magnesium transporter</fullName>
    </recommendedName>
</protein>
<evidence type="ECO:0000256" key="2">
    <source>
        <dbReference type="ARBA" id="ARBA00009765"/>
    </source>
</evidence>